<dbReference type="RefSeq" id="WP_204749472.1">
    <property type="nucleotide sequence ID" value="NZ_CP069189.1"/>
</dbReference>
<keyword evidence="2" id="KW-0614">Plasmid</keyword>
<dbReference type="KEGG" id="hsal:JMJ58_21005"/>
<keyword evidence="3" id="KW-1185">Reference proteome</keyword>
<dbReference type="OrthoDB" id="346034at2157"/>
<evidence type="ECO:0000256" key="1">
    <source>
        <dbReference type="SAM" id="Phobius"/>
    </source>
</evidence>
<protein>
    <submittedName>
        <fullName evidence="2">Uncharacterized protein</fullName>
    </submittedName>
</protein>
<dbReference type="Proteomes" id="UP000637819">
    <property type="component" value="Plasmid pHTS138"/>
</dbReference>
<dbReference type="AlphaFoldDB" id="A0A8T8E705"/>
<evidence type="ECO:0000313" key="2">
    <source>
        <dbReference type="EMBL" id="QRV17437.1"/>
    </source>
</evidence>
<dbReference type="GeneID" id="62877659"/>
<geneLocation type="plasmid" evidence="2 3">
    <name>pHTS138</name>
</geneLocation>
<keyword evidence="1" id="KW-0812">Transmembrane</keyword>
<organism evidence="2 3">
    <name type="scientific">Haloterrigena salifodinae</name>
    <dbReference type="NCBI Taxonomy" id="2675099"/>
    <lineage>
        <taxon>Archaea</taxon>
        <taxon>Methanobacteriati</taxon>
        <taxon>Methanobacteriota</taxon>
        <taxon>Stenosarchaea group</taxon>
        <taxon>Halobacteria</taxon>
        <taxon>Halobacteriales</taxon>
        <taxon>Natrialbaceae</taxon>
        <taxon>Haloterrigena</taxon>
    </lineage>
</organism>
<proteinExistence type="predicted"/>
<accession>A0A8T8E705</accession>
<feature type="transmembrane region" description="Helical" evidence="1">
    <location>
        <begin position="34"/>
        <end position="53"/>
    </location>
</feature>
<feature type="transmembrane region" description="Helical" evidence="1">
    <location>
        <begin position="104"/>
        <end position="122"/>
    </location>
</feature>
<feature type="transmembrane region" description="Helical" evidence="1">
    <location>
        <begin position="60"/>
        <end position="84"/>
    </location>
</feature>
<name>A0A8T8E705_9EURY</name>
<dbReference type="EMBL" id="CP069189">
    <property type="protein sequence ID" value="QRV17437.1"/>
    <property type="molecule type" value="Genomic_DNA"/>
</dbReference>
<sequence length="123" mass="13295">MSPGLLKSLIQTANFLKEWPTSDPENATEHGRDYLVLLLVIGLVSLVILHNYGIATVEDFALFTSAVVLIDLFQFGTLVRMATIVDPVFGGVLGAIGLELLTKVVRGVGAISAAISYFFGIWR</sequence>
<reference evidence="2 3" key="1">
    <citation type="submission" date="2021-01" db="EMBL/GenBank/DDBJ databases">
        <title>Genome Sequence and Methylation Pattern of Haloterrigena salifodinae BOL5-1, An Extremely Halophilic Archaeon from a Bolivian Salt Mine.</title>
        <authorList>
            <person name="DasSarma P."/>
            <person name="Anton B.P."/>
            <person name="DasSarma S.L."/>
            <person name="von Ehrenheim H.A.L."/>
            <person name="Martinez F.L."/>
            <person name="Guzman D."/>
            <person name="Roberts R.J."/>
            <person name="DasSarma S."/>
        </authorList>
    </citation>
    <scope>NUCLEOTIDE SEQUENCE [LARGE SCALE GENOMIC DNA]</scope>
    <source>
        <strain evidence="2 3">BOL5-1</strain>
        <plasmid evidence="2 3">pHTS138</plasmid>
    </source>
</reference>
<evidence type="ECO:0000313" key="3">
    <source>
        <dbReference type="Proteomes" id="UP000637819"/>
    </source>
</evidence>
<gene>
    <name evidence="2" type="ORF">JMJ58_21005</name>
</gene>
<keyword evidence="1" id="KW-1133">Transmembrane helix</keyword>
<keyword evidence="1" id="KW-0472">Membrane</keyword>